<reference evidence="3 4" key="1">
    <citation type="submission" date="2023-05" db="EMBL/GenBank/DDBJ databases">
        <title>Corynebacterium suedekumii sp. nov. and Corynebacterium breve sp. nov. isolated from raw cow's milk.</title>
        <authorList>
            <person name="Baer M.K."/>
            <person name="Mehl L."/>
            <person name="Hellmuth R."/>
            <person name="Marke G."/>
            <person name="Lipski A."/>
        </authorList>
    </citation>
    <scope>NUCLEOTIDE SEQUENCE [LARGE SCALE GENOMIC DNA]</scope>
    <source>
        <strain evidence="3 4">LM112</strain>
    </source>
</reference>
<gene>
    <name evidence="3" type="ORF">QP029_07235</name>
</gene>
<evidence type="ECO:0000313" key="4">
    <source>
        <dbReference type="Proteomes" id="UP001238805"/>
    </source>
</evidence>
<feature type="signal peptide" evidence="1">
    <location>
        <begin position="1"/>
        <end position="25"/>
    </location>
</feature>
<dbReference type="InterPro" id="IPR001478">
    <property type="entry name" value="PDZ"/>
</dbReference>
<keyword evidence="4" id="KW-1185">Reference proteome</keyword>
<proteinExistence type="predicted"/>
<dbReference type="Proteomes" id="UP001238805">
    <property type="component" value="Chromosome"/>
</dbReference>
<organism evidence="3 4">
    <name type="scientific">Corynebacterium suedekumii</name>
    <dbReference type="NCBI Taxonomy" id="3049801"/>
    <lineage>
        <taxon>Bacteria</taxon>
        <taxon>Bacillati</taxon>
        <taxon>Actinomycetota</taxon>
        <taxon>Actinomycetes</taxon>
        <taxon>Mycobacteriales</taxon>
        <taxon>Corynebacteriaceae</taxon>
        <taxon>Corynebacterium</taxon>
    </lineage>
</organism>
<name>A0ABY8VJD9_9CORY</name>
<dbReference type="InterPro" id="IPR008269">
    <property type="entry name" value="Lon_proteolytic"/>
</dbReference>
<feature type="chain" id="PRO_5046487761" evidence="1">
    <location>
        <begin position="26"/>
        <end position="353"/>
    </location>
</feature>
<accession>A0ABY8VJD9</accession>
<dbReference type="RefSeq" id="WP_284873694.1">
    <property type="nucleotide sequence ID" value="NZ_CP126970.1"/>
</dbReference>
<protein>
    <submittedName>
        <fullName evidence="3">PDZ domain-containing protein</fullName>
    </submittedName>
</protein>
<dbReference type="InterPro" id="IPR036034">
    <property type="entry name" value="PDZ_sf"/>
</dbReference>
<dbReference type="InterPro" id="IPR014721">
    <property type="entry name" value="Ribsml_uS5_D2-typ_fold_subgr"/>
</dbReference>
<dbReference type="Pfam" id="PF13180">
    <property type="entry name" value="PDZ_2"/>
    <property type="match status" value="1"/>
</dbReference>
<dbReference type="SUPFAM" id="SSF54211">
    <property type="entry name" value="Ribosomal protein S5 domain 2-like"/>
    <property type="match status" value="1"/>
</dbReference>
<feature type="domain" description="PDZ" evidence="2">
    <location>
        <begin position="140"/>
        <end position="204"/>
    </location>
</feature>
<dbReference type="InterPro" id="IPR027065">
    <property type="entry name" value="Lon_Prtase"/>
</dbReference>
<dbReference type="SMART" id="SM00228">
    <property type="entry name" value="PDZ"/>
    <property type="match status" value="1"/>
</dbReference>
<sequence length="353" mass="37058">MTRTSPRLRTLVWGAVPVLALSALATMDHIPGTDISLTVPYAAEGPGPMFNTLGEQDNVPVVEISGEPVDETAGALEMTTVSVRTNMTLAQAMGRWLTTGDTLVPIEQVFPPDMSEKEIEQSNQQAFTSSEAAATVAAMNHLGRPVQIVVADTIEDSAAVDHIEAEDVIIAVDGQPVDQPGQVQEQVRAKSPGEEITLTVRRGGDEVEETIPLGENPQDPGAPMLGILMTSEPTDGIDVEYNLQDVGGPSAGMIFSLAVIDKLSPGELNGGRHVAGTGTISEDGTVGPIGGIVHKVRAAEEKGTELFLAPADNCTEAISRDHGDMVIAKVTTLDDAITAMADFDAGRDVEECS</sequence>
<keyword evidence="1" id="KW-0732">Signal</keyword>
<dbReference type="Gene3D" id="2.30.42.10">
    <property type="match status" value="1"/>
</dbReference>
<evidence type="ECO:0000256" key="1">
    <source>
        <dbReference type="SAM" id="SignalP"/>
    </source>
</evidence>
<dbReference type="InterPro" id="IPR020568">
    <property type="entry name" value="Ribosomal_Su5_D2-typ_SF"/>
</dbReference>
<evidence type="ECO:0000259" key="2">
    <source>
        <dbReference type="SMART" id="SM00228"/>
    </source>
</evidence>
<dbReference type="Gene3D" id="3.30.230.10">
    <property type="match status" value="1"/>
</dbReference>
<dbReference type="EMBL" id="CP126970">
    <property type="protein sequence ID" value="WIM69096.1"/>
    <property type="molecule type" value="Genomic_DNA"/>
</dbReference>
<dbReference type="SUPFAM" id="SSF50156">
    <property type="entry name" value="PDZ domain-like"/>
    <property type="match status" value="1"/>
</dbReference>
<dbReference type="PANTHER" id="PTHR10046">
    <property type="entry name" value="ATP DEPENDENT LON PROTEASE FAMILY MEMBER"/>
    <property type="match status" value="1"/>
</dbReference>
<evidence type="ECO:0000313" key="3">
    <source>
        <dbReference type="EMBL" id="WIM69096.1"/>
    </source>
</evidence>
<dbReference type="Pfam" id="PF05362">
    <property type="entry name" value="Lon_C"/>
    <property type="match status" value="1"/>
</dbReference>